<dbReference type="Gene3D" id="3.40.50.1400">
    <property type="match status" value="2"/>
</dbReference>
<protein>
    <submittedName>
        <fullName evidence="3">Sirohydrochlorin chelatase</fullName>
    </submittedName>
</protein>
<dbReference type="PANTHER" id="PTHR33542">
    <property type="entry name" value="SIROHYDROCHLORIN FERROCHELATASE, CHLOROPLASTIC"/>
    <property type="match status" value="1"/>
</dbReference>
<gene>
    <name evidence="3" type="ORF">LWC34_53660</name>
</gene>
<dbReference type="PANTHER" id="PTHR33542:SF5">
    <property type="entry name" value="FERROCHELATASE CHE1"/>
    <property type="match status" value="1"/>
</dbReference>
<reference evidence="3 4" key="1">
    <citation type="submission" date="2021-12" db="EMBL/GenBank/DDBJ databases">
        <title>Genome sequence of Kibdelosporangium philippinense ATCC 49844.</title>
        <authorList>
            <person name="Fedorov E.A."/>
            <person name="Omeragic M."/>
            <person name="Shalygina K.F."/>
            <person name="Maclea K.S."/>
        </authorList>
    </citation>
    <scope>NUCLEOTIDE SEQUENCE [LARGE SCALE GENOMIC DNA]</scope>
    <source>
        <strain evidence="3 4">ATCC 49844</strain>
    </source>
</reference>
<evidence type="ECO:0000313" key="4">
    <source>
        <dbReference type="Proteomes" id="UP001521150"/>
    </source>
</evidence>
<dbReference type="EMBL" id="JAJVCN010000005">
    <property type="protein sequence ID" value="MCE7011606.1"/>
    <property type="molecule type" value="Genomic_DNA"/>
</dbReference>
<dbReference type="InterPro" id="IPR050963">
    <property type="entry name" value="Sirohydro_Cobaltochel/CbiX"/>
</dbReference>
<dbReference type="InterPro" id="IPR002762">
    <property type="entry name" value="CbiX-like"/>
</dbReference>
<organism evidence="3 4">
    <name type="scientific">Kibdelosporangium philippinense</name>
    <dbReference type="NCBI Taxonomy" id="211113"/>
    <lineage>
        <taxon>Bacteria</taxon>
        <taxon>Bacillati</taxon>
        <taxon>Actinomycetota</taxon>
        <taxon>Actinomycetes</taxon>
        <taxon>Pseudonocardiales</taxon>
        <taxon>Pseudonocardiaceae</taxon>
        <taxon>Kibdelosporangium</taxon>
    </lineage>
</organism>
<keyword evidence="1" id="KW-0479">Metal-binding</keyword>
<dbReference type="CDD" id="cd03416">
    <property type="entry name" value="CbiX_SirB_N"/>
    <property type="match status" value="1"/>
</dbReference>
<dbReference type="RefSeq" id="WP_233734353.1">
    <property type="nucleotide sequence ID" value="NZ_JAJVCN010000005.1"/>
</dbReference>
<evidence type="ECO:0000313" key="3">
    <source>
        <dbReference type="EMBL" id="MCE7011606.1"/>
    </source>
</evidence>
<evidence type="ECO:0000256" key="1">
    <source>
        <dbReference type="ARBA" id="ARBA00022723"/>
    </source>
</evidence>
<keyword evidence="2" id="KW-0456">Lyase</keyword>
<sequence length="245" mass="25542">MIPLIAVAHGSRDPRSAATITSLVSVVRSLRPGLDARVSFMDLSAPRLGDVLAGLRGPVVVVPLLLGRAYHARIDVPALVHEACQRNPRLSVSVTDVLGPSPRLESAALRRLTAAGATFDAPSLGVILAGAGSSDARANARVAAIAHRWSLQAGWAGAIEAFAAAASPTVPEAVAALRKQGASRIAVASWFLAPGLLPDRVYDSVLELDPDALIADPLGADPDVAELILHRYDEALQETDLERTG</sequence>
<evidence type="ECO:0000256" key="2">
    <source>
        <dbReference type="ARBA" id="ARBA00023239"/>
    </source>
</evidence>
<proteinExistence type="predicted"/>
<accession>A0ABS8ZXV3</accession>
<dbReference type="CDD" id="cd03414">
    <property type="entry name" value="CbiX_SirB_C"/>
    <property type="match status" value="1"/>
</dbReference>
<dbReference type="Proteomes" id="UP001521150">
    <property type="component" value="Unassembled WGS sequence"/>
</dbReference>
<dbReference type="Pfam" id="PF01903">
    <property type="entry name" value="CbiX"/>
    <property type="match status" value="2"/>
</dbReference>
<comment type="caution">
    <text evidence="3">The sequence shown here is derived from an EMBL/GenBank/DDBJ whole genome shotgun (WGS) entry which is preliminary data.</text>
</comment>
<name>A0ABS8ZXV3_9PSEU</name>
<dbReference type="SUPFAM" id="SSF53800">
    <property type="entry name" value="Chelatase"/>
    <property type="match status" value="1"/>
</dbReference>
<keyword evidence="4" id="KW-1185">Reference proteome</keyword>